<evidence type="ECO:0000313" key="1">
    <source>
        <dbReference type="EMBL" id="MSR92241.1"/>
    </source>
</evidence>
<dbReference type="EMBL" id="VULX01000026">
    <property type="protein sequence ID" value="MSR92241.1"/>
    <property type="molecule type" value="Genomic_DNA"/>
</dbReference>
<gene>
    <name evidence="1" type="ORF">FYJ33_12765</name>
</gene>
<accession>A0A7X2MZZ7</accession>
<name>A0A7X2MZZ7_9CLOT</name>
<evidence type="ECO:0000313" key="2">
    <source>
        <dbReference type="Proteomes" id="UP000460287"/>
    </source>
</evidence>
<organism evidence="1 2">
    <name type="scientific">Inconstantimicrobium porci</name>
    <dbReference type="NCBI Taxonomy" id="2652291"/>
    <lineage>
        <taxon>Bacteria</taxon>
        <taxon>Bacillati</taxon>
        <taxon>Bacillota</taxon>
        <taxon>Clostridia</taxon>
        <taxon>Eubacteriales</taxon>
        <taxon>Clostridiaceae</taxon>
        <taxon>Inconstantimicrobium</taxon>
    </lineage>
</organism>
<sequence length="72" mass="8225">MAIGKGLNCKYCPDYKKSCEGKASDCLCYFCPRNLGQCLCVKYCRETESVLNSFSEEPEDTGRQNYNDLFED</sequence>
<protein>
    <submittedName>
        <fullName evidence="1">Uncharacterized protein</fullName>
    </submittedName>
</protein>
<dbReference type="AlphaFoldDB" id="A0A7X2MZZ7"/>
<reference evidence="1 2" key="1">
    <citation type="submission" date="2019-08" db="EMBL/GenBank/DDBJ databases">
        <title>In-depth cultivation of the pig gut microbiome towards novel bacterial diversity and tailored functional studies.</title>
        <authorList>
            <person name="Wylensek D."/>
            <person name="Hitch T.C.A."/>
            <person name="Clavel T."/>
        </authorList>
    </citation>
    <scope>NUCLEOTIDE SEQUENCE [LARGE SCALE GENOMIC DNA]</scope>
    <source>
        <strain evidence="1 2">WCA-383-APC-5B</strain>
    </source>
</reference>
<proteinExistence type="predicted"/>
<keyword evidence="2" id="KW-1185">Reference proteome</keyword>
<dbReference type="Proteomes" id="UP000460287">
    <property type="component" value="Unassembled WGS sequence"/>
</dbReference>
<dbReference type="RefSeq" id="WP_154532137.1">
    <property type="nucleotide sequence ID" value="NZ_JAQXTV010000095.1"/>
</dbReference>
<comment type="caution">
    <text evidence="1">The sequence shown here is derived from an EMBL/GenBank/DDBJ whole genome shotgun (WGS) entry which is preliminary data.</text>
</comment>